<gene>
    <name evidence="2" type="ORF">Pma05_26180</name>
</gene>
<sequence>MTASRRTGLGLALAAAVAVGAALAGTGPVQAAPPPCGEYAAFYVANPDGGPILPGDGGSDSRNPRDVFLSVSSPARYVALSGVHQTRRSIIFSFYNQDNALIRQYVTAPADDGGLIRPERNVIPWDYGVGTRIRVDAVIRVRCDGDDRPKTVYVGVINTVP</sequence>
<organism evidence="2 3">
    <name type="scientific">Plantactinospora mayteni</name>
    <dbReference type="NCBI Taxonomy" id="566021"/>
    <lineage>
        <taxon>Bacteria</taxon>
        <taxon>Bacillati</taxon>
        <taxon>Actinomycetota</taxon>
        <taxon>Actinomycetes</taxon>
        <taxon>Micromonosporales</taxon>
        <taxon>Micromonosporaceae</taxon>
        <taxon>Plantactinospora</taxon>
    </lineage>
</organism>
<evidence type="ECO:0000313" key="3">
    <source>
        <dbReference type="Proteomes" id="UP000621500"/>
    </source>
</evidence>
<accession>A0ABQ4EN20</accession>
<feature type="chain" id="PRO_5047282313" evidence="1">
    <location>
        <begin position="25"/>
        <end position="161"/>
    </location>
</feature>
<feature type="signal peptide" evidence="1">
    <location>
        <begin position="1"/>
        <end position="24"/>
    </location>
</feature>
<dbReference type="EMBL" id="BONX01000015">
    <property type="protein sequence ID" value="GIG96045.1"/>
    <property type="molecule type" value="Genomic_DNA"/>
</dbReference>
<proteinExistence type="predicted"/>
<keyword evidence="1" id="KW-0732">Signal</keyword>
<protein>
    <submittedName>
        <fullName evidence="2">Uncharacterized protein</fullName>
    </submittedName>
</protein>
<dbReference type="Proteomes" id="UP000621500">
    <property type="component" value="Unassembled WGS sequence"/>
</dbReference>
<evidence type="ECO:0000256" key="1">
    <source>
        <dbReference type="SAM" id="SignalP"/>
    </source>
</evidence>
<keyword evidence="3" id="KW-1185">Reference proteome</keyword>
<reference evidence="2 3" key="1">
    <citation type="submission" date="2021-01" db="EMBL/GenBank/DDBJ databases">
        <title>Whole genome shotgun sequence of Plantactinospora mayteni NBRC 109088.</title>
        <authorList>
            <person name="Komaki H."/>
            <person name="Tamura T."/>
        </authorList>
    </citation>
    <scope>NUCLEOTIDE SEQUENCE [LARGE SCALE GENOMIC DNA]</scope>
    <source>
        <strain evidence="2 3">NBRC 109088</strain>
    </source>
</reference>
<dbReference type="PROSITE" id="PS51318">
    <property type="entry name" value="TAT"/>
    <property type="match status" value="1"/>
</dbReference>
<dbReference type="InterPro" id="IPR006311">
    <property type="entry name" value="TAT_signal"/>
</dbReference>
<comment type="caution">
    <text evidence="2">The sequence shown here is derived from an EMBL/GenBank/DDBJ whole genome shotgun (WGS) entry which is preliminary data.</text>
</comment>
<name>A0ABQ4EN20_9ACTN</name>
<evidence type="ECO:0000313" key="2">
    <source>
        <dbReference type="EMBL" id="GIG96045.1"/>
    </source>
</evidence>